<dbReference type="EMBL" id="OV696690">
    <property type="protein sequence ID" value="CAH1264462.1"/>
    <property type="molecule type" value="Genomic_DNA"/>
</dbReference>
<gene>
    <name evidence="2" type="primary">Hypp2992</name>
    <name evidence="2" type="ORF">BLAG_LOCUS18822</name>
</gene>
<protein>
    <submittedName>
        <fullName evidence="2">Hypp2992 protein</fullName>
    </submittedName>
</protein>
<organism evidence="2 3">
    <name type="scientific">Branchiostoma lanceolatum</name>
    <name type="common">Common lancelet</name>
    <name type="synonym">Amphioxus lanceolatum</name>
    <dbReference type="NCBI Taxonomy" id="7740"/>
    <lineage>
        <taxon>Eukaryota</taxon>
        <taxon>Metazoa</taxon>
        <taxon>Chordata</taxon>
        <taxon>Cephalochordata</taxon>
        <taxon>Leptocardii</taxon>
        <taxon>Amphioxiformes</taxon>
        <taxon>Branchiostomatidae</taxon>
        <taxon>Branchiostoma</taxon>
    </lineage>
</organism>
<reference evidence="2" key="1">
    <citation type="submission" date="2022-01" db="EMBL/GenBank/DDBJ databases">
        <authorList>
            <person name="Braso-Vives M."/>
        </authorList>
    </citation>
    <scope>NUCLEOTIDE SEQUENCE</scope>
</reference>
<proteinExistence type="predicted"/>
<accession>A0A8K0ES99</accession>
<keyword evidence="1" id="KW-0175">Coiled coil</keyword>
<evidence type="ECO:0000313" key="3">
    <source>
        <dbReference type="Proteomes" id="UP000838412"/>
    </source>
</evidence>
<sequence length="108" mass="12124">MAQGYSGDTAKALGLLEDLKGIIVKQENTIRVQQLKVELLSSRARELEGERDVLRRRVDELSRELRGGRTRSQFSTFKPYPRPVVSQLVPVPLFSTLAADMAPATRSR</sequence>
<evidence type="ECO:0000313" key="2">
    <source>
        <dbReference type="EMBL" id="CAH1264462.1"/>
    </source>
</evidence>
<dbReference type="AlphaFoldDB" id="A0A8K0ES99"/>
<name>A0A8K0ES99_BRALA</name>
<evidence type="ECO:0000256" key="1">
    <source>
        <dbReference type="SAM" id="Coils"/>
    </source>
</evidence>
<dbReference type="Proteomes" id="UP000838412">
    <property type="component" value="Chromosome 5"/>
</dbReference>
<feature type="coiled-coil region" evidence="1">
    <location>
        <begin position="30"/>
        <end position="64"/>
    </location>
</feature>
<keyword evidence="3" id="KW-1185">Reference proteome</keyword>
<dbReference type="OrthoDB" id="10415581at2759"/>